<organism evidence="1 2">
    <name type="scientific">Pseudomonas synxantha</name>
    <dbReference type="NCBI Taxonomy" id="47883"/>
    <lineage>
        <taxon>Bacteria</taxon>
        <taxon>Pseudomonadati</taxon>
        <taxon>Pseudomonadota</taxon>
        <taxon>Gammaproteobacteria</taxon>
        <taxon>Pseudomonadales</taxon>
        <taxon>Pseudomonadaceae</taxon>
        <taxon>Pseudomonas</taxon>
    </lineage>
</organism>
<gene>
    <name evidence="1" type="ORF">NCTC10696_02138</name>
</gene>
<name>A0AAX3I4U6_9PSED</name>
<dbReference type="EMBL" id="LR590482">
    <property type="protein sequence ID" value="VTQ97690.1"/>
    <property type="molecule type" value="Genomic_DNA"/>
</dbReference>
<dbReference type="AlphaFoldDB" id="A0AAX3I4U6"/>
<evidence type="ECO:0000313" key="2">
    <source>
        <dbReference type="Proteomes" id="UP000306562"/>
    </source>
</evidence>
<evidence type="ECO:0000313" key="1">
    <source>
        <dbReference type="EMBL" id="VTQ97690.1"/>
    </source>
</evidence>
<accession>A0AAX3I4U6</accession>
<dbReference type="RefSeq" id="WP_057024371.1">
    <property type="nucleotide sequence ID" value="NZ_CBCSGQ010000008.1"/>
</dbReference>
<proteinExistence type="predicted"/>
<dbReference type="Proteomes" id="UP000306562">
    <property type="component" value="Chromosome"/>
</dbReference>
<reference evidence="1 2" key="1">
    <citation type="submission" date="2019-05" db="EMBL/GenBank/DDBJ databases">
        <authorList>
            <consortium name="Pathogen Informatics"/>
        </authorList>
    </citation>
    <scope>NUCLEOTIDE SEQUENCE [LARGE SCALE GENOMIC DNA]</scope>
    <source>
        <strain evidence="1 2">NCTC10696</strain>
    </source>
</reference>
<protein>
    <submittedName>
        <fullName evidence="1">Uncharacterized protein</fullName>
    </submittedName>
</protein>
<sequence length="63" mass="7426">MSNDRKENALALWRSMMEETELYIDYEELYEILIEMANGLMREGVVTEAEWLDLVRQASKILA</sequence>
<dbReference type="GeneID" id="61831337"/>